<name>A0A3L8SFJ4_CHLGU</name>
<organism evidence="1 2">
    <name type="scientific">Chloebia gouldiae</name>
    <name type="common">Gouldian finch</name>
    <name type="synonym">Erythrura gouldiae</name>
    <dbReference type="NCBI Taxonomy" id="44316"/>
    <lineage>
        <taxon>Eukaryota</taxon>
        <taxon>Metazoa</taxon>
        <taxon>Chordata</taxon>
        <taxon>Craniata</taxon>
        <taxon>Vertebrata</taxon>
        <taxon>Euteleostomi</taxon>
        <taxon>Archelosauria</taxon>
        <taxon>Archosauria</taxon>
        <taxon>Dinosauria</taxon>
        <taxon>Saurischia</taxon>
        <taxon>Theropoda</taxon>
        <taxon>Coelurosauria</taxon>
        <taxon>Aves</taxon>
        <taxon>Neognathae</taxon>
        <taxon>Neoaves</taxon>
        <taxon>Telluraves</taxon>
        <taxon>Australaves</taxon>
        <taxon>Passeriformes</taxon>
        <taxon>Passeroidea</taxon>
        <taxon>Passeridae</taxon>
        <taxon>Chloebia</taxon>
    </lineage>
</organism>
<comment type="caution">
    <text evidence="1">The sequence shown here is derived from an EMBL/GenBank/DDBJ whole genome shotgun (WGS) entry which is preliminary data.</text>
</comment>
<dbReference type="AlphaFoldDB" id="A0A3L8SFJ4"/>
<accession>A0A3L8SFJ4</accession>
<evidence type="ECO:0000313" key="1">
    <source>
        <dbReference type="EMBL" id="RLW00944.1"/>
    </source>
</evidence>
<protein>
    <submittedName>
        <fullName evidence="1">Uncharacterized protein</fullName>
    </submittedName>
</protein>
<gene>
    <name evidence="1" type="ORF">DV515_00008404</name>
</gene>
<keyword evidence="2" id="KW-1185">Reference proteome</keyword>
<sequence length="456" mass="49855">MFKAQGFLQKLERVFREYKLGEKDYSPPSSLQNKYHPAINYETPLSCSLTTVKNPSPTTMAITVGVSSTCELGKALGAPSLASPGALLPTAKRGQEWALWCRSRAWRESLVPPVSSALRGGQDCQQRPPGCSCTKPGTCSLPPLQSGLPQLSRVSRPVTASGATTTSKPQAINDLVSQSFADSLWPKAAKSYSALSYCKLPRAERVGSLRNKNVLNWREKSKTSLENSYRLSGGNCNLAFCIEFDTNQRPGLCLNLQLAAQPHRAVGWQEGCLEMRGKTCTVKDAEAFVIKKVQRRGCSAAAKHKQKRCNTDADKKPNALINQSAQVLQGMTQIAKGIEETAATTLGSWVKQNLCIHSRCTAVITSRTEELKGFTIGKPGSRPTLPEQSWLQTMAARTLSTQSLDRARTCLEQQHTWLVHGPLKLFSKVSKNEACRDEGLHLGMGRRSLPERAVVA</sequence>
<proteinExistence type="predicted"/>
<evidence type="ECO:0000313" key="2">
    <source>
        <dbReference type="Proteomes" id="UP000276834"/>
    </source>
</evidence>
<dbReference type="EMBL" id="QUSF01000024">
    <property type="protein sequence ID" value="RLW00944.1"/>
    <property type="molecule type" value="Genomic_DNA"/>
</dbReference>
<dbReference type="Proteomes" id="UP000276834">
    <property type="component" value="Unassembled WGS sequence"/>
</dbReference>
<reference evidence="1 2" key="1">
    <citation type="journal article" date="2018" name="Proc. R. Soc. B">
        <title>A non-coding region near Follistatin controls head colour polymorphism in the Gouldian finch.</title>
        <authorList>
            <person name="Toomey M.B."/>
            <person name="Marques C.I."/>
            <person name="Andrade P."/>
            <person name="Araujo P.M."/>
            <person name="Sabatino S."/>
            <person name="Gazda M.A."/>
            <person name="Afonso S."/>
            <person name="Lopes R.J."/>
            <person name="Corbo J.C."/>
            <person name="Carneiro M."/>
        </authorList>
    </citation>
    <scope>NUCLEOTIDE SEQUENCE [LARGE SCALE GENOMIC DNA]</scope>
    <source>
        <strain evidence="1">Red01</strain>
        <tissue evidence="1">Muscle</tissue>
    </source>
</reference>